<dbReference type="Gene3D" id="1.10.260.40">
    <property type="entry name" value="lambda repressor-like DNA-binding domains"/>
    <property type="match status" value="1"/>
</dbReference>
<evidence type="ECO:0000313" key="2">
    <source>
        <dbReference type="EMBL" id="MDH4572441.1"/>
    </source>
</evidence>
<accession>A0ABT6I475</accession>
<name>A0ABT6I475_9GAMM</name>
<dbReference type="InterPro" id="IPR010982">
    <property type="entry name" value="Lambda_DNA-bd_dom_sf"/>
</dbReference>
<dbReference type="Proteomes" id="UP001162135">
    <property type="component" value="Unassembled WGS sequence"/>
</dbReference>
<dbReference type="Pfam" id="PF01381">
    <property type="entry name" value="HTH_3"/>
    <property type="match status" value="1"/>
</dbReference>
<evidence type="ECO:0000259" key="1">
    <source>
        <dbReference type="PROSITE" id="PS50943"/>
    </source>
</evidence>
<dbReference type="CDD" id="cd00093">
    <property type="entry name" value="HTH_XRE"/>
    <property type="match status" value="1"/>
</dbReference>
<dbReference type="InterPro" id="IPR001387">
    <property type="entry name" value="Cro/C1-type_HTH"/>
</dbReference>
<dbReference type="RefSeq" id="WP_110716745.1">
    <property type="nucleotide sequence ID" value="NZ_PGFS01000001.1"/>
</dbReference>
<reference evidence="2" key="1">
    <citation type="journal article" date="2015" name="Antonie Van Leeuwenhoek">
        <title>Comparative 16S rRNA signatures and multilocus sequence analysis for the genus Salinicola and description of Salinicola acroporae sp. nov., isolated from coral Acropora digitifera.</title>
        <authorList>
            <person name="Lepcha R.T."/>
            <person name="Poddar A."/>
            <person name="Schumann P."/>
            <person name="Das S.K."/>
        </authorList>
    </citation>
    <scope>NUCLEOTIDE SEQUENCE</scope>
    <source>
        <strain evidence="2">S4-41</strain>
    </source>
</reference>
<keyword evidence="3" id="KW-1185">Reference proteome</keyword>
<protein>
    <recommendedName>
        <fullName evidence="1">HTH cro/C1-type domain-containing protein</fullName>
    </recommendedName>
</protein>
<gene>
    <name evidence="2" type="ORF">CUR86_08210</name>
</gene>
<evidence type="ECO:0000313" key="3">
    <source>
        <dbReference type="Proteomes" id="UP001162135"/>
    </source>
</evidence>
<organism evidence="2 3">
    <name type="scientific">Salinicola acroporae</name>
    <dbReference type="NCBI Taxonomy" id="1541440"/>
    <lineage>
        <taxon>Bacteria</taxon>
        <taxon>Pseudomonadati</taxon>
        <taxon>Pseudomonadota</taxon>
        <taxon>Gammaproteobacteria</taxon>
        <taxon>Oceanospirillales</taxon>
        <taxon>Halomonadaceae</taxon>
        <taxon>Salinicola</taxon>
    </lineage>
</organism>
<comment type="caution">
    <text evidence="2">The sequence shown here is derived from an EMBL/GenBank/DDBJ whole genome shotgun (WGS) entry which is preliminary data.</text>
</comment>
<dbReference type="EMBL" id="PGFS01000001">
    <property type="protein sequence ID" value="MDH4572441.1"/>
    <property type="molecule type" value="Genomic_DNA"/>
</dbReference>
<proteinExistence type="predicted"/>
<dbReference type="SUPFAM" id="SSF47413">
    <property type="entry name" value="lambda repressor-like DNA-binding domains"/>
    <property type="match status" value="1"/>
</dbReference>
<feature type="domain" description="HTH cro/C1-type" evidence="1">
    <location>
        <begin position="41"/>
        <end position="83"/>
    </location>
</feature>
<dbReference type="PROSITE" id="PS50943">
    <property type="entry name" value="HTH_CROC1"/>
    <property type="match status" value="1"/>
</dbReference>
<reference evidence="2" key="2">
    <citation type="submission" date="2017-11" db="EMBL/GenBank/DDBJ databases">
        <authorList>
            <person name="Das S.K."/>
        </authorList>
    </citation>
    <scope>NUCLEOTIDE SEQUENCE</scope>
    <source>
        <strain evidence="2">S4-41</strain>
    </source>
</reference>
<sequence>MADEPFKVASPEWAKKEFPKRLKMLAEAKYRKSGNSSYGWQTQLANELVIDKSNVSRWMRGSLPGVENLLRIAELLECDPAYLVGNDDAPSGDFSQQALDERIPRDLLLHVLAMMAELRSISRDVSDQQFAKATVELLDRVAERPEMNENEMTGLGLALLKKTGGE</sequence>